<protein>
    <submittedName>
        <fullName evidence="3">Lrp/AsnC ligand binding domain-containing protein</fullName>
    </submittedName>
    <submittedName>
        <fullName evidence="2">Transcription regulator</fullName>
    </submittedName>
</protein>
<dbReference type="GeneID" id="84218393"/>
<dbReference type="OrthoDB" id="8136at2157"/>
<dbReference type="RefSeq" id="WP_081143079.1">
    <property type="nucleotide sequence ID" value="NZ_CP015363.1"/>
</dbReference>
<organism evidence="2 4">
    <name type="scientific">Ferroplasma acidiphilum</name>
    <dbReference type="NCBI Taxonomy" id="74969"/>
    <lineage>
        <taxon>Archaea</taxon>
        <taxon>Methanobacteriati</taxon>
        <taxon>Thermoplasmatota</taxon>
        <taxon>Thermoplasmata</taxon>
        <taxon>Thermoplasmatales</taxon>
        <taxon>Ferroplasmaceae</taxon>
        <taxon>Ferroplasma</taxon>
    </lineage>
</organism>
<dbReference type="KEGG" id="fai:FAD_1769"/>
<evidence type="ECO:0000313" key="3">
    <source>
        <dbReference type="EMBL" id="NOL59453.1"/>
    </source>
</evidence>
<evidence type="ECO:0000259" key="1">
    <source>
        <dbReference type="Pfam" id="PF01037"/>
    </source>
</evidence>
<dbReference type="EMBL" id="CP015363">
    <property type="protein sequence ID" value="ARD85608.1"/>
    <property type="molecule type" value="Genomic_DNA"/>
</dbReference>
<name>A0A1V0N629_9ARCH</name>
<dbReference type="Pfam" id="PF01037">
    <property type="entry name" value="AsnC_trans_reg"/>
    <property type="match status" value="1"/>
</dbReference>
<dbReference type="InterPro" id="IPR019887">
    <property type="entry name" value="Tscrpt_reg_AsnC/Lrp_C"/>
</dbReference>
<keyword evidence="4" id="KW-1185">Reference proteome</keyword>
<reference evidence="3 5" key="2">
    <citation type="submission" date="2020-05" db="EMBL/GenBank/DDBJ databases">
        <authorList>
            <person name="Zhang R."/>
        </authorList>
    </citation>
    <scope>NUCLEOTIDE SEQUENCE [LARGE SCALE GENOMIC DNA]</scope>
    <source>
        <strain evidence="3 5">DSM 28986</strain>
    </source>
</reference>
<reference evidence="2 4" key="1">
    <citation type="submission" date="2011-10" db="EMBL/GenBank/DDBJ databases">
        <title>Metabolic and evolutionary patterns in the extreme acidophile Ferroplasma acidiphilum.</title>
        <authorList>
            <person name="Golyshina O.V."/>
            <person name="Kozyavkin S.A."/>
            <person name="Tatusov R.L."/>
            <person name="Slesarev A.I."/>
            <person name="Golyshin P.N."/>
        </authorList>
    </citation>
    <scope>NUCLEOTIDE SEQUENCE [LARGE SCALE GENOMIC DNA]</scope>
    <source>
        <strain evidence="2">Berkeley</strain>
        <strain evidence="4">Y</strain>
    </source>
</reference>
<evidence type="ECO:0000313" key="4">
    <source>
        <dbReference type="Proteomes" id="UP000192050"/>
    </source>
</evidence>
<proteinExistence type="predicted"/>
<dbReference type="EMBL" id="JABGBP010000034">
    <property type="protein sequence ID" value="NOL59453.1"/>
    <property type="molecule type" value="Genomic_DNA"/>
</dbReference>
<dbReference type="SUPFAM" id="SSF54909">
    <property type="entry name" value="Dimeric alpha+beta barrel"/>
    <property type="match status" value="1"/>
</dbReference>
<dbReference type="AlphaFoldDB" id="A0A1V0N629"/>
<feature type="domain" description="Transcription regulator AsnC/Lrp ligand binding" evidence="1">
    <location>
        <begin position="6"/>
        <end position="72"/>
    </location>
</feature>
<evidence type="ECO:0000313" key="2">
    <source>
        <dbReference type="EMBL" id="ARD85608.1"/>
    </source>
</evidence>
<dbReference type="InterPro" id="IPR011008">
    <property type="entry name" value="Dimeric_a/b-barrel"/>
</dbReference>
<sequence length="77" mass="8711">MSVAFVLIRVIPGKEHEVYDRVSTLKYVTEIHPLLGEFDILVRIDTEDMSEIGKLIIQDIRSISGVVDTKTLAEIKL</sequence>
<accession>A0A1V0N629</accession>
<dbReference type="Proteomes" id="UP000546917">
    <property type="component" value="Unassembled WGS sequence"/>
</dbReference>
<gene>
    <name evidence="2" type="ORF">FAD_1769</name>
    <name evidence="3" type="ORF">HLB00_01195</name>
</gene>
<evidence type="ECO:0000313" key="5">
    <source>
        <dbReference type="Proteomes" id="UP000546917"/>
    </source>
</evidence>
<dbReference type="STRING" id="74969.FAD_1769"/>
<dbReference type="Proteomes" id="UP000192050">
    <property type="component" value="Chromosome"/>
</dbReference>
<dbReference type="Gene3D" id="3.30.70.920">
    <property type="match status" value="1"/>
</dbReference>